<keyword evidence="3" id="KW-0234">DNA repair</keyword>
<keyword evidence="1" id="KW-0227">DNA damage</keyword>
<dbReference type="AlphaFoldDB" id="A0A7R8W356"/>
<dbReference type="GO" id="GO:0000712">
    <property type="term" value="P:resolution of meiotic recombination intermediates"/>
    <property type="evidence" value="ECO:0007669"/>
    <property type="project" value="TreeGrafter"/>
</dbReference>
<dbReference type="EMBL" id="OB660280">
    <property type="protein sequence ID" value="CAD7223953.1"/>
    <property type="molecule type" value="Genomic_DNA"/>
</dbReference>
<keyword evidence="2" id="KW-0378">Hydrolase</keyword>
<gene>
    <name evidence="5" type="ORF">CTOB1V02_LOCUS1925</name>
</gene>
<dbReference type="GO" id="GO:0003684">
    <property type="term" value="F:damaged DNA binding"/>
    <property type="evidence" value="ECO:0007669"/>
    <property type="project" value="TreeGrafter"/>
</dbReference>
<reference evidence="5" key="1">
    <citation type="submission" date="2020-11" db="EMBL/GenBank/DDBJ databases">
        <authorList>
            <person name="Tran Van P."/>
        </authorList>
    </citation>
    <scope>NUCLEOTIDE SEQUENCE</scope>
</reference>
<feature type="region of interest" description="Disordered" evidence="4">
    <location>
        <begin position="1"/>
        <end position="42"/>
    </location>
</feature>
<dbReference type="GO" id="GO:0003697">
    <property type="term" value="F:single-stranded DNA binding"/>
    <property type="evidence" value="ECO:0007669"/>
    <property type="project" value="TreeGrafter"/>
</dbReference>
<dbReference type="GO" id="GO:0000110">
    <property type="term" value="C:nucleotide-excision repair factor 1 complex"/>
    <property type="evidence" value="ECO:0007669"/>
    <property type="project" value="TreeGrafter"/>
</dbReference>
<organism evidence="5">
    <name type="scientific">Cyprideis torosa</name>
    <dbReference type="NCBI Taxonomy" id="163714"/>
    <lineage>
        <taxon>Eukaryota</taxon>
        <taxon>Metazoa</taxon>
        <taxon>Ecdysozoa</taxon>
        <taxon>Arthropoda</taxon>
        <taxon>Crustacea</taxon>
        <taxon>Oligostraca</taxon>
        <taxon>Ostracoda</taxon>
        <taxon>Podocopa</taxon>
        <taxon>Podocopida</taxon>
        <taxon>Cytherocopina</taxon>
        <taxon>Cytheroidea</taxon>
        <taxon>Cytherideidae</taxon>
        <taxon>Cyprideis</taxon>
    </lineage>
</organism>
<evidence type="ECO:0000256" key="3">
    <source>
        <dbReference type="ARBA" id="ARBA00023204"/>
    </source>
</evidence>
<proteinExistence type="predicted"/>
<evidence type="ECO:0000256" key="4">
    <source>
        <dbReference type="SAM" id="MobiDB-lite"/>
    </source>
</evidence>
<dbReference type="GO" id="GO:0000014">
    <property type="term" value="F:single-stranded DNA endodeoxyribonuclease activity"/>
    <property type="evidence" value="ECO:0007669"/>
    <property type="project" value="TreeGrafter"/>
</dbReference>
<evidence type="ECO:0000256" key="2">
    <source>
        <dbReference type="ARBA" id="ARBA00022801"/>
    </source>
</evidence>
<dbReference type="PANTHER" id="PTHR10150:SF0">
    <property type="entry name" value="DNA REPAIR ENDONUCLEASE XPF"/>
    <property type="match status" value="1"/>
</dbReference>
<feature type="compositionally biased region" description="Low complexity" evidence="4">
    <location>
        <begin position="14"/>
        <end position="26"/>
    </location>
</feature>
<evidence type="ECO:0000313" key="5">
    <source>
        <dbReference type="EMBL" id="CAD7223953.1"/>
    </source>
</evidence>
<evidence type="ECO:0000256" key="1">
    <source>
        <dbReference type="ARBA" id="ARBA00022763"/>
    </source>
</evidence>
<dbReference type="OrthoDB" id="361020at2759"/>
<dbReference type="PANTHER" id="PTHR10150">
    <property type="entry name" value="DNA REPAIR ENDONUCLEASE XPF"/>
    <property type="match status" value="1"/>
</dbReference>
<protein>
    <submittedName>
        <fullName evidence="5">Uncharacterized protein</fullName>
    </submittedName>
</protein>
<dbReference type="GO" id="GO:1901255">
    <property type="term" value="P:nucleotide-excision repair involved in interstrand cross-link repair"/>
    <property type="evidence" value="ECO:0007669"/>
    <property type="project" value="TreeGrafter"/>
</dbReference>
<dbReference type="GO" id="GO:0000724">
    <property type="term" value="P:double-strand break repair via homologous recombination"/>
    <property type="evidence" value="ECO:0007669"/>
    <property type="project" value="TreeGrafter"/>
</dbReference>
<accession>A0A7R8W356</accession>
<sequence length="466" mass="51322">MKQDDAQPHLQNGSSSSDIIADASTTEQKSVSSATCAKASDEERNAKLKEKAAVQSLGMLEYENQMFLEILEEDALVVTGRGMCLHRVLTALFACYSDPGNLVLILGTNQLEQEYFINQMRLRGVEHLPRVITADQTVAERSIIYLEGGVIFVTARILVLDLLKDQIPTDLITGVIPEVVEIGVVQSEDMMVIQTALLDLLTKTISELKNGNRGLGLEELAADEMLVPTFRKRLASITDPVIHQLSPRSKQQLRDISTLATLASALIQYDCVTFLTLVESVGSTERLMRTGGWIFHPSAETLFVTVRNRVLKPGGKSLSDKKYIKDLIELPLHPKWKVLSEVVEDILKSYPATSVDKEPPPSSEQASCSAGKETKPVVLLLAREERTCLQLQEVLADGPTSVFKRILQTQADVALNSSESGLFVVRCHPLVGKGELIGCQETPVLSSSMKGSGRKVLRNRFDLRKK</sequence>
<name>A0A7R8W356_9CRUS</name>